<gene>
    <name evidence="8" type="ORF">OXX778_LOCUS9139</name>
</gene>
<dbReference type="InterPro" id="IPR005016">
    <property type="entry name" value="TDE1/TMS"/>
</dbReference>
<feature type="transmembrane region" description="Helical" evidence="6">
    <location>
        <begin position="202"/>
        <end position="229"/>
    </location>
</feature>
<dbReference type="GO" id="GO:0016020">
    <property type="term" value="C:membrane"/>
    <property type="evidence" value="ECO:0007669"/>
    <property type="project" value="UniProtKB-SubCell"/>
</dbReference>
<feature type="transmembrane region" description="Helical" evidence="6">
    <location>
        <begin position="402"/>
        <end position="424"/>
    </location>
</feature>
<sequence>MGCAIGSLFSSVACCCGSAACSLCCKACPSMKNSTSTRLAYAFFLILGAIVSAIMLIPGLGNTLKKVLPGVCTNISIPFVIDHNQLINCESIIGYFAVYRVCFSLACFYFLFMLLMAYVRSSRDPRASIQNGFWFFKFLILLGICIGAFFIPQNAGFEEVLMYFGIIGGFLFILIQLILIIDFAHSWNESWVEKFENGDKEYYYGLFIFTGIFYILALVIAILGYIYYASNAGCGLHIFFITFNLVLCVLATVISVLPKVQEYNSTSGILQSSFVTLYVMYLTWSAMSNNSNRQCNPGIIGIVHPSVITTTRSNSNFTTLIPTTVSPVQPYSPSSHVLDTPSIVSLILWFMVILYSTFSSASKGDKILGSNRETTSLTDIEPDDDKESDRQKVWDDESDQVAYSYSGCHFVFGLASLYVMMTLTNWYKPNSSDLTSFTANEPSMWVKIVSSWLCIILYIWTCIAPLVLKDRDFS</sequence>
<comment type="similarity">
    <text evidence="2">Belongs to the TDE1 family.</text>
</comment>
<keyword evidence="3 6" id="KW-0812">Transmembrane</keyword>
<name>A0A813W2W1_9BILA</name>
<evidence type="ECO:0008006" key="10">
    <source>
        <dbReference type="Google" id="ProtNLM"/>
    </source>
</evidence>
<dbReference type="OrthoDB" id="5963193at2759"/>
<reference evidence="8" key="1">
    <citation type="submission" date="2021-02" db="EMBL/GenBank/DDBJ databases">
        <authorList>
            <person name="Nowell W R."/>
        </authorList>
    </citation>
    <scope>NUCLEOTIDE SEQUENCE</scope>
    <source>
        <strain evidence="8">Ploen Becks lab</strain>
    </source>
</reference>
<feature type="transmembrane region" description="Helical" evidence="6">
    <location>
        <begin position="340"/>
        <end position="358"/>
    </location>
</feature>
<evidence type="ECO:0000256" key="7">
    <source>
        <dbReference type="SAM" id="SignalP"/>
    </source>
</evidence>
<dbReference type="Proteomes" id="UP000663879">
    <property type="component" value="Unassembled WGS sequence"/>
</dbReference>
<dbReference type="Pfam" id="PF03348">
    <property type="entry name" value="Serinc"/>
    <property type="match status" value="1"/>
</dbReference>
<keyword evidence="7" id="KW-0732">Signal</keyword>
<dbReference type="PANTHER" id="PTHR10383">
    <property type="entry name" value="SERINE INCORPORATOR"/>
    <property type="match status" value="1"/>
</dbReference>
<evidence type="ECO:0000256" key="4">
    <source>
        <dbReference type="ARBA" id="ARBA00022989"/>
    </source>
</evidence>
<feature type="transmembrane region" description="Helical" evidence="6">
    <location>
        <begin position="40"/>
        <end position="60"/>
    </location>
</feature>
<feature type="transmembrane region" description="Helical" evidence="6">
    <location>
        <begin position="235"/>
        <end position="257"/>
    </location>
</feature>
<feature type="transmembrane region" description="Helical" evidence="6">
    <location>
        <begin position="92"/>
        <end position="119"/>
    </location>
</feature>
<evidence type="ECO:0000313" key="8">
    <source>
        <dbReference type="EMBL" id="CAF0854761.1"/>
    </source>
</evidence>
<organism evidence="8 9">
    <name type="scientific">Brachionus calyciflorus</name>
    <dbReference type="NCBI Taxonomy" id="104777"/>
    <lineage>
        <taxon>Eukaryota</taxon>
        <taxon>Metazoa</taxon>
        <taxon>Spiralia</taxon>
        <taxon>Gnathifera</taxon>
        <taxon>Rotifera</taxon>
        <taxon>Eurotatoria</taxon>
        <taxon>Monogononta</taxon>
        <taxon>Pseudotrocha</taxon>
        <taxon>Ploima</taxon>
        <taxon>Brachionidae</taxon>
        <taxon>Brachionus</taxon>
    </lineage>
</organism>
<proteinExistence type="inferred from homology"/>
<feature type="transmembrane region" description="Helical" evidence="6">
    <location>
        <begin position="444"/>
        <end position="468"/>
    </location>
</feature>
<evidence type="ECO:0000313" key="9">
    <source>
        <dbReference type="Proteomes" id="UP000663879"/>
    </source>
</evidence>
<feature type="transmembrane region" description="Helical" evidence="6">
    <location>
        <begin position="131"/>
        <end position="151"/>
    </location>
</feature>
<accession>A0A813W2W1</accession>
<feature type="transmembrane region" description="Helical" evidence="6">
    <location>
        <begin position="269"/>
        <end position="287"/>
    </location>
</feature>
<protein>
    <recommendedName>
        <fullName evidence="10">Serine incorporator</fullName>
    </recommendedName>
</protein>
<feature type="signal peptide" evidence="7">
    <location>
        <begin position="1"/>
        <end position="19"/>
    </location>
</feature>
<dbReference type="AlphaFoldDB" id="A0A813W2W1"/>
<comment type="subcellular location">
    <subcellularLocation>
        <location evidence="1">Membrane</location>
        <topology evidence="1">Multi-pass membrane protein</topology>
    </subcellularLocation>
</comment>
<feature type="transmembrane region" description="Helical" evidence="6">
    <location>
        <begin position="163"/>
        <end position="181"/>
    </location>
</feature>
<evidence type="ECO:0000256" key="3">
    <source>
        <dbReference type="ARBA" id="ARBA00022692"/>
    </source>
</evidence>
<evidence type="ECO:0000256" key="2">
    <source>
        <dbReference type="ARBA" id="ARBA00006665"/>
    </source>
</evidence>
<dbReference type="PANTHER" id="PTHR10383:SF9">
    <property type="entry name" value="SERINE INCORPORATOR, ISOFORM F"/>
    <property type="match status" value="1"/>
</dbReference>
<keyword evidence="9" id="KW-1185">Reference proteome</keyword>
<comment type="caution">
    <text evidence="8">The sequence shown here is derived from an EMBL/GenBank/DDBJ whole genome shotgun (WGS) entry which is preliminary data.</text>
</comment>
<evidence type="ECO:0000256" key="1">
    <source>
        <dbReference type="ARBA" id="ARBA00004141"/>
    </source>
</evidence>
<evidence type="ECO:0000256" key="5">
    <source>
        <dbReference type="ARBA" id="ARBA00023136"/>
    </source>
</evidence>
<evidence type="ECO:0000256" key="6">
    <source>
        <dbReference type="SAM" id="Phobius"/>
    </source>
</evidence>
<keyword evidence="5 6" id="KW-0472">Membrane</keyword>
<feature type="chain" id="PRO_5032827699" description="Serine incorporator" evidence="7">
    <location>
        <begin position="20"/>
        <end position="474"/>
    </location>
</feature>
<dbReference type="EMBL" id="CAJNOC010001321">
    <property type="protein sequence ID" value="CAF0854761.1"/>
    <property type="molecule type" value="Genomic_DNA"/>
</dbReference>
<keyword evidence="4 6" id="KW-1133">Transmembrane helix</keyword>